<evidence type="ECO:0000256" key="9">
    <source>
        <dbReference type="ARBA" id="ARBA00023125"/>
    </source>
</evidence>
<dbReference type="GO" id="GO:0005737">
    <property type="term" value="C:cytoplasm"/>
    <property type="evidence" value="ECO:0007669"/>
    <property type="project" value="UniProtKB-ARBA"/>
</dbReference>
<dbReference type="Gene3D" id="2.30.30.1190">
    <property type="match status" value="1"/>
</dbReference>
<evidence type="ECO:0000256" key="7">
    <source>
        <dbReference type="ARBA" id="ARBA00022927"/>
    </source>
</evidence>
<feature type="domain" description="C3H1-type" evidence="16">
    <location>
        <begin position="407"/>
        <end position="435"/>
    </location>
</feature>
<dbReference type="PROSITE" id="PS50892">
    <property type="entry name" value="V_SNARE"/>
    <property type="match status" value="2"/>
</dbReference>
<feature type="compositionally biased region" description="Basic and acidic residues" evidence="15">
    <location>
        <begin position="282"/>
        <end position="293"/>
    </location>
</feature>
<dbReference type="InterPro" id="IPR042855">
    <property type="entry name" value="V_SNARE_CC"/>
</dbReference>
<feature type="compositionally biased region" description="Basic and acidic residues" evidence="15">
    <location>
        <begin position="307"/>
        <end position="325"/>
    </location>
</feature>
<feature type="domain" description="C3H1-type" evidence="16">
    <location>
        <begin position="501"/>
        <end position="529"/>
    </location>
</feature>
<evidence type="ECO:0000256" key="2">
    <source>
        <dbReference type="ARBA" id="ARBA00022448"/>
    </source>
</evidence>
<evidence type="ECO:0000256" key="6">
    <source>
        <dbReference type="ARBA" id="ARBA00022833"/>
    </source>
</evidence>
<feature type="region of interest" description="Disordered" evidence="15">
    <location>
        <begin position="254"/>
        <end position="402"/>
    </location>
</feature>
<feature type="zinc finger region" description="C3H1-type" evidence="14">
    <location>
        <begin position="501"/>
        <end position="529"/>
    </location>
</feature>
<feature type="domain" description="C3H1-type" evidence="16">
    <location>
        <begin position="682"/>
        <end position="710"/>
    </location>
</feature>
<dbReference type="Pfam" id="PF00642">
    <property type="entry name" value="zf-CCCH"/>
    <property type="match status" value="5"/>
</dbReference>
<feature type="domain" description="V-SNARE coiled-coil homology" evidence="17">
    <location>
        <begin position="1"/>
        <end position="46"/>
    </location>
</feature>
<dbReference type="EMBL" id="CP039355">
    <property type="protein sequence ID" value="QCE14942.1"/>
    <property type="molecule type" value="Genomic_DNA"/>
</dbReference>
<comment type="subcellular location">
    <subcellularLocation>
        <location evidence="12">Endomembrane system</location>
        <topology evidence="12">Single-pass type IV membrane protein</topology>
    </subcellularLocation>
</comment>
<sequence length="741" mass="82034">MVDNIEKILERGDRIELLVYKTATMQDSAFHFRKQSKRLRRALWMKNFKLLFSCHRDSAYPHCAILCYLPSLDEPLQNPFALPVTTQPTTATTKGKIRTIMVDNIEKILERGDRIELLVYKTATMQDSAFHFRKQSKRLRRALWMKNFKLLRLTVTIQPTTATTKGGQMKTDTNEPLQNPFALPVTTQPTTATTKGKVSTHTSERGENERMFKIFTNKPFAIYNAHPASEKTVVVRRLCGDCSETEVFHLKCGGTSMEPSEYESVGSPTKDPLLGKPLSHVRTLDHDPQHSDLNHVAQDDGALGGELQDKLDLKDEGESEDKGSNLEDGGGKLSDAGAAPESGKGEGSEEDGGGGDDDDDDCNGGDEGCDWIENVNESESDKVGGDVEGVESRDERSSGIAQQYPLRPEAEDCAYYLKTGSCKFGFNCKFNHPLKRKNQAKKENAGEKEEQAERSGQTECKYYLRSGGCKFGKACKFNHTRGKSSSASPFAELNFLGLPIRVGEKECHYYMRTGSCKFGANCKFNHPDPTAGGGDSPSRYGNGSSVSLQGVSQSSISSWSSTRPLNESTPFVPMILSPNPGVSPQSSEWDGYQAPVYLPERNMHLPSTYVMNNPVMETNVYMNHQKQVQVEEFPERPGEPECSYFLKTGDCKFKSNCKFHHPKNRIARLPPCSLSDKGLPLRPDQNVCTYYSRYGICKFGPACKFDHPPPSTMSGLDQQSSHTDSASVDVAEDGGVSVGNQ</sequence>
<feature type="compositionally biased region" description="Polar residues" evidence="15">
    <location>
        <begin position="712"/>
        <end position="726"/>
    </location>
</feature>
<keyword evidence="9" id="KW-0238">DNA-binding</keyword>
<dbReference type="Gene3D" id="1.20.5.110">
    <property type="match status" value="2"/>
</dbReference>
<dbReference type="SUPFAM" id="SSF58038">
    <property type="entry name" value="SNARE fusion complex"/>
    <property type="match status" value="2"/>
</dbReference>
<feature type="domain" description="C3H1-type" evidence="16">
    <location>
        <begin position="454"/>
        <end position="482"/>
    </location>
</feature>
<keyword evidence="6 14" id="KW-0862">Zinc</keyword>
<dbReference type="InterPro" id="IPR036855">
    <property type="entry name" value="Znf_CCCH_sf"/>
</dbReference>
<evidence type="ECO:0000256" key="8">
    <source>
        <dbReference type="ARBA" id="ARBA00022989"/>
    </source>
</evidence>
<comment type="function">
    <text evidence="11">Involved in the targeting and/or fusion of transport vesicles to their target membrane.</text>
</comment>
<dbReference type="FunFam" id="1.20.5.110:FF:000004">
    <property type="entry name" value="Vesicle-associated membrane protein 7"/>
    <property type="match status" value="1"/>
</dbReference>
<accession>A0A4D6NPM1</accession>
<keyword evidence="5 14" id="KW-0863">Zinc-finger</keyword>
<evidence type="ECO:0000256" key="10">
    <source>
        <dbReference type="ARBA" id="ARBA00023136"/>
    </source>
</evidence>
<evidence type="ECO:0000259" key="16">
    <source>
        <dbReference type="PROSITE" id="PS50103"/>
    </source>
</evidence>
<feature type="zinc finger region" description="C3H1-type" evidence="14">
    <location>
        <begin position="407"/>
        <end position="435"/>
    </location>
</feature>
<keyword evidence="2" id="KW-0813">Transport</keyword>
<name>A0A4D6NPM1_VIGUN</name>
<dbReference type="InterPro" id="IPR000571">
    <property type="entry name" value="Znf_CCCH"/>
</dbReference>
<organism evidence="18 19">
    <name type="scientific">Vigna unguiculata</name>
    <name type="common">Cowpea</name>
    <dbReference type="NCBI Taxonomy" id="3917"/>
    <lineage>
        <taxon>Eukaryota</taxon>
        <taxon>Viridiplantae</taxon>
        <taxon>Streptophyta</taxon>
        <taxon>Embryophyta</taxon>
        <taxon>Tracheophyta</taxon>
        <taxon>Spermatophyta</taxon>
        <taxon>Magnoliopsida</taxon>
        <taxon>eudicotyledons</taxon>
        <taxon>Gunneridae</taxon>
        <taxon>Pentapetalae</taxon>
        <taxon>rosids</taxon>
        <taxon>fabids</taxon>
        <taxon>Fabales</taxon>
        <taxon>Fabaceae</taxon>
        <taxon>Papilionoideae</taxon>
        <taxon>50 kb inversion clade</taxon>
        <taxon>NPAAA clade</taxon>
        <taxon>indigoferoid/millettioid clade</taxon>
        <taxon>Phaseoleae</taxon>
        <taxon>Vigna</taxon>
    </lineage>
</organism>
<feature type="domain" description="V-SNARE coiled-coil homology" evidence="17">
    <location>
        <begin position="86"/>
        <end position="146"/>
    </location>
</feature>
<feature type="compositionally biased region" description="Acidic residues" evidence="15">
    <location>
        <begin position="348"/>
        <end position="370"/>
    </location>
</feature>
<dbReference type="PROSITE" id="PS50103">
    <property type="entry name" value="ZF_C3H1"/>
    <property type="match status" value="5"/>
</dbReference>
<dbReference type="Pfam" id="PF00957">
    <property type="entry name" value="Synaptobrevin"/>
    <property type="match status" value="2"/>
</dbReference>
<dbReference type="PANTHER" id="PTHR12506">
    <property type="entry name" value="PROTEIN PHOSPHATASE RELATED"/>
    <property type="match status" value="1"/>
</dbReference>
<dbReference type="Gene3D" id="4.10.1000.10">
    <property type="entry name" value="Zinc finger, CCCH-type"/>
    <property type="match status" value="2"/>
</dbReference>
<evidence type="ECO:0000256" key="11">
    <source>
        <dbReference type="ARBA" id="ARBA00037493"/>
    </source>
</evidence>
<protein>
    <submittedName>
        <fullName evidence="18">Vesicle-associated membrane protein 7</fullName>
    </submittedName>
</protein>
<evidence type="ECO:0000256" key="13">
    <source>
        <dbReference type="PROSITE-ProRule" id="PRU00290"/>
    </source>
</evidence>
<keyword evidence="8" id="KW-1133">Transmembrane helix</keyword>
<gene>
    <name evidence="18" type="ORF">DEO72_LG11g1948</name>
</gene>
<keyword evidence="10" id="KW-0472">Membrane</keyword>
<dbReference type="GO" id="GO:0003729">
    <property type="term" value="F:mRNA binding"/>
    <property type="evidence" value="ECO:0007669"/>
    <property type="project" value="TreeGrafter"/>
</dbReference>
<feature type="zinc finger region" description="C3H1-type" evidence="14">
    <location>
        <begin position="682"/>
        <end position="710"/>
    </location>
</feature>
<dbReference type="InterPro" id="IPR050974">
    <property type="entry name" value="Plant_ZF_CCCH"/>
</dbReference>
<evidence type="ECO:0000256" key="15">
    <source>
        <dbReference type="SAM" id="MobiDB-lite"/>
    </source>
</evidence>
<dbReference type="SMART" id="SM00356">
    <property type="entry name" value="ZnF_C3H1"/>
    <property type="match status" value="5"/>
</dbReference>
<reference evidence="18 19" key="1">
    <citation type="submission" date="2019-04" db="EMBL/GenBank/DDBJ databases">
        <title>An improved genome assembly and genetic linkage map for asparagus bean, Vigna unguiculata ssp. sesquipedialis.</title>
        <authorList>
            <person name="Xia Q."/>
            <person name="Zhang R."/>
            <person name="Dong Y."/>
        </authorList>
    </citation>
    <scope>NUCLEOTIDE SEQUENCE [LARGE SCALE GENOMIC DNA]</scope>
    <source>
        <tissue evidence="18">Leaf</tissue>
    </source>
</reference>
<dbReference type="GO" id="GO:0015031">
    <property type="term" value="P:protein transport"/>
    <property type="evidence" value="ECO:0007669"/>
    <property type="project" value="UniProtKB-KW"/>
</dbReference>
<dbReference type="GO" id="GO:0003677">
    <property type="term" value="F:DNA binding"/>
    <property type="evidence" value="ECO:0007669"/>
    <property type="project" value="UniProtKB-KW"/>
</dbReference>
<feature type="domain" description="C3H1-type" evidence="16">
    <location>
        <begin position="636"/>
        <end position="664"/>
    </location>
</feature>
<evidence type="ECO:0000256" key="14">
    <source>
        <dbReference type="PROSITE-ProRule" id="PRU00723"/>
    </source>
</evidence>
<keyword evidence="4 14" id="KW-0479">Metal-binding</keyword>
<comment type="similarity">
    <text evidence="1">Belongs to the synaptobrevin family.</text>
</comment>
<feature type="region of interest" description="Disordered" evidence="15">
    <location>
        <begin position="710"/>
        <end position="741"/>
    </location>
</feature>
<dbReference type="GO" id="GO:0008270">
    <property type="term" value="F:zinc ion binding"/>
    <property type="evidence" value="ECO:0007669"/>
    <property type="project" value="UniProtKB-KW"/>
</dbReference>
<evidence type="ECO:0000256" key="3">
    <source>
        <dbReference type="ARBA" id="ARBA00022692"/>
    </source>
</evidence>
<dbReference type="GO" id="GO:0012505">
    <property type="term" value="C:endomembrane system"/>
    <property type="evidence" value="ECO:0007669"/>
    <property type="project" value="UniProtKB-SubCell"/>
</dbReference>
<evidence type="ECO:0000256" key="12">
    <source>
        <dbReference type="ARBA" id="ARBA00046280"/>
    </source>
</evidence>
<evidence type="ECO:0000256" key="1">
    <source>
        <dbReference type="ARBA" id="ARBA00008025"/>
    </source>
</evidence>
<evidence type="ECO:0000259" key="17">
    <source>
        <dbReference type="PROSITE" id="PS50892"/>
    </source>
</evidence>
<evidence type="ECO:0000256" key="4">
    <source>
        <dbReference type="ARBA" id="ARBA00022723"/>
    </source>
</evidence>
<dbReference type="SUPFAM" id="SSF90229">
    <property type="entry name" value="CCCH zinc finger"/>
    <property type="match status" value="5"/>
</dbReference>
<dbReference type="CDD" id="cd15843">
    <property type="entry name" value="R-SNARE"/>
    <property type="match status" value="2"/>
</dbReference>
<feature type="zinc finger region" description="C3H1-type" evidence="14">
    <location>
        <begin position="454"/>
        <end position="482"/>
    </location>
</feature>
<keyword evidence="3" id="KW-0812">Transmembrane</keyword>
<keyword evidence="7" id="KW-0653">Protein transport</keyword>
<evidence type="ECO:0000256" key="5">
    <source>
        <dbReference type="ARBA" id="ARBA00022771"/>
    </source>
</evidence>
<dbReference type="Proteomes" id="UP000501690">
    <property type="component" value="Linkage Group LG11"/>
</dbReference>
<keyword evidence="19" id="KW-1185">Reference proteome</keyword>
<keyword evidence="13" id="KW-0175">Coiled coil</keyword>
<proteinExistence type="inferred from homology"/>
<feature type="compositionally biased region" description="Basic and acidic residues" evidence="15">
    <location>
        <begin position="379"/>
        <end position="397"/>
    </location>
</feature>
<feature type="zinc finger region" description="C3H1-type" evidence="14">
    <location>
        <begin position="636"/>
        <end position="664"/>
    </location>
</feature>
<evidence type="ECO:0000313" key="18">
    <source>
        <dbReference type="EMBL" id="QCE14942.1"/>
    </source>
</evidence>
<dbReference type="PANTHER" id="PTHR12506:SF81">
    <property type="entry name" value="TRANSCRIPTION FACTOR C3H FAMILY-RELATED"/>
    <property type="match status" value="1"/>
</dbReference>
<dbReference type="AlphaFoldDB" id="A0A4D6NPM1"/>
<evidence type="ECO:0000313" key="19">
    <source>
        <dbReference type="Proteomes" id="UP000501690"/>
    </source>
</evidence>